<dbReference type="EMBL" id="JBBHLL010000056">
    <property type="protein sequence ID" value="KAK7822815.1"/>
    <property type="molecule type" value="Genomic_DNA"/>
</dbReference>
<accession>A0AAW0J7Q0</accession>
<proteinExistence type="predicted"/>
<protein>
    <recommendedName>
        <fullName evidence="3">CCHC-type domain-containing protein</fullName>
    </recommendedName>
</protein>
<name>A0AAW0J7Q0_MYOGA</name>
<evidence type="ECO:0000313" key="2">
    <source>
        <dbReference type="Proteomes" id="UP001488838"/>
    </source>
</evidence>
<evidence type="ECO:0008006" key="3">
    <source>
        <dbReference type="Google" id="ProtNLM"/>
    </source>
</evidence>
<organism evidence="1 2">
    <name type="scientific">Myodes glareolus</name>
    <name type="common">Bank vole</name>
    <name type="synonym">Clethrionomys glareolus</name>
    <dbReference type="NCBI Taxonomy" id="447135"/>
    <lineage>
        <taxon>Eukaryota</taxon>
        <taxon>Metazoa</taxon>
        <taxon>Chordata</taxon>
        <taxon>Craniata</taxon>
        <taxon>Vertebrata</taxon>
        <taxon>Euteleostomi</taxon>
        <taxon>Mammalia</taxon>
        <taxon>Eutheria</taxon>
        <taxon>Euarchontoglires</taxon>
        <taxon>Glires</taxon>
        <taxon>Rodentia</taxon>
        <taxon>Myomorpha</taxon>
        <taxon>Muroidea</taxon>
        <taxon>Cricetidae</taxon>
        <taxon>Arvicolinae</taxon>
        <taxon>Myodes</taxon>
    </lineage>
</organism>
<reference evidence="1 2" key="1">
    <citation type="journal article" date="2023" name="bioRxiv">
        <title>Conserved and derived expression patterns and positive selection on dental genes reveal complex evolutionary context of ever-growing rodent molars.</title>
        <authorList>
            <person name="Calamari Z.T."/>
            <person name="Song A."/>
            <person name="Cohen E."/>
            <person name="Akter M."/>
            <person name="Roy R.D."/>
            <person name="Hallikas O."/>
            <person name="Christensen M.M."/>
            <person name="Li P."/>
            <person name="Marangoni P."/>
            <person name="Jernvall J."/>
            <person name="Klein O.D."/>
        </authorList>
    </citation>
    <scope>NUCLEOTIDE SEQUENCE [LARGE SCALE GENOMIC DNA]</scope>
    <source>
        <strain evidence="1">V071</strain>
    </source>
</reference>
<sequence length="87" mass="9933">MDAPTNTLIAVVAGHFAKACNPLEDSYSKCGRDSHIAKDCEELKREKTLPHGSKFSPLVHDCDHMEEKRYSHVEFIYIHKVCIKMKC</sequence>
<dbReference type="Proteomes" id="UP001488838">
    <property type="component" value="Unassembled WGS sequence"/>
</dbReference>
<dbReference type="AlphaFoldDB" id="A0AAW0J7Q0"/>
<gene>
    <name evidence="1" type="ORF">U0070_022754</name>
</gene>
<keyword evidence="2" id="KW-1185">Reference proteome</keyword>
<comment type="caution">
    <text evidence="1">The sequence shown here is derived from an EMBL/GenBank/DDBJ whole genome shotgun (WGS) entry which is preliminary data.</text>
</comment>
<evidence type="ECO:0000313" key="1">
    <source>
        <dbReference type="EMBL" id="KAK7822815.1"/>
    </source>
</evidence>